<feature type="domain" description="Response regulatory" evidence="5">
    <location>
        <begin position="9"/>
        <end position="125"/>
    </location>
</feature>
<dbReference type="PANTHER" id="PTHR43214">
    <property type="entry name" value="TWO-COMPONENT RESPONSE REGULATOR"/>
    <property type="match status" value="1"/>
</dbReference>
<evidence type="ECO:0000313" key="6">
    <source>
        <dbReference type="EMBL" id="KGH48157.1"/>
    </source>
</evidence>
<dbReference type="STRING" id="1522368.IN07_03615"/>
<dbReference type="PRINTS" id="PR00038">
    <property type="entry name" value="HTHLUXR"/>
</dbReference>
<comment type="caution">
    <text evidence="6">The sequence shown here is derived from an EMBL/GenBank/DDBJ whole genome shotgun (WGS) entry which is preliminary data.</text>
</comment>
<dbReference type="CDD" id="cd06170">
    <property type="entry name" value="LuxR_C_like"/>
    <property type="match status" value="1"/>
</dbReference>
<organism evidence="6 7">
    <name type="scientific">Modestobacter caceresii</name>
    <dbReference type="NCBI Taxonomy" id="1522368"/>
    <lineage>
        <taxon>Bacteria</taxon>
        <taxon>Bacillati</taxon>
        <taxon>Actinomycetota</taxon>
        <taxon>Actinomycetes</taxon>
        <taxon>Geodermatophilales</taxon>
        <taxon>Geodermatophilaceae</taxon>
        <taxon>Modestobacter</taxon>
    </lineage>
</organism>
<keyword evidence="2" id="KW-0238">DNA-binding</keyword>
<dbReference type="OrthoDB" id="9808843at2"/>
<dbReference type="SMART" id="SM00448">
    <property type="entry name" value="REC"/>
    <property type="match status" value="1"/>
</dbReference>
<evidence type="ECO:0000256" key="3">
    <source>
        <dbReference type="PROSITE-ProRule" id="PRU00169"/>
    </source>
</evidence>
<feature type="domain" description="HTH luxR-type" evidence="4">
    <location>
        <begin position="145"/>
        <end position="210"/>
    </location>
</feature>
<sequence>MTGPERGLRVVLVDDHRLFRESLGALLAVHQGIEVVAEGANGEEAVRLARLHQPDVVLLDVEMPGQSVLTSLVEIRSASPSTRIVVLTMHENTPLARQLLLRGASAYLIKTIGHHELVAAIRAATDREQDLITLSVSRGGLAGLTSQGGPMLSEREVEVLALVGKARSNAAIAAELRISEGTVKRHLSNINAKLGSTSRLDAVRRATRARLLAPGLGDD</sequence>
<feature type="modified residue" description="4-aspartylphosphate" evidence="3">
    <location>
        <position position="60"/>
    </location>
</feature>
<dbReference type="InterPro" id="IPR000792">
    <property type="entry name" value="Tscrpt_reg_LuxR_C"/>
</dbReference>
<dbReference type="SUPFAM" id="SSF52172">
    <property type="entry name" value="CheY-like"/>
    <property type="match status" value="1"/>
</dbReference>
<protein>
    <recommendedName>
        <fullName evidence="8">LuxR family transcriptional regulator</fullName>
    </recommendedName>
</protein>
<dbReference type="SMART" id="SM00421">
    <property type="entry name" value="HTH_LUXR"/>
    <property type="match status" value="1"/>
</dbReference>
<dbReference type="GO" id="GO:0006355">
    <property type="term" value="P:regulation of DNA-templated transcription"/>
    <property type="evidence" value="ECO:0007669"/>
    <property type="project" value="InterPro"/>
</dbReference>
<accession>A0A098YCI7</accession>
<dbReference type="RefSeq" id="WP_036333681.1">
    <property type="nucleotide sequence ID" value="NZ_JPMX01000010.1"/>
</dbReference>
<keyword evidence="1 3" id="KW-0597">Phosphoprotein</keyword>
<dbReference type="AlphaFoldDB" id="A0A098YCI7"/>
<dbReference type="SUPFAM" id="SSF46894">
    <property type="entry name" value="C-terminal effector domain of the bipartite response regulators"/>
    <property type="match status" value="1"/>
</dbReference>
<dbReference type="InterPro" id="IPR016032">
    <property type="entry name" value="Sig_transdc_resp-reg_C-effctor"/>
</dbReference>
<evidence type="ECO:0008006" key="8">
    <source>
        <dbReference type="Google" id="ProtNLM"/>
    </source>
</evidence>
<dbReference type="PROSITE" id="PS50110">
    <property type="entry name" value="RESPONSE_REGULATORY"/>
    <property type="match status" value="1"/>
</dbReference>
<dbReference type="GO" id="GO:0000160">
    <property type="term" value="P:phosphorelay signal transduction system"/>
    <property type="evidence" value="ECO:0007669"/>
    <property type="project" value="InterPro"/>
</dbReference>
<dbReference type="EMBL" id="JPMX01000010">
    <property type="protein sequence ID" value="KGH48157.1"/>
    <property type="molecule type" value="Genomic_DNA"/>
</dbReference>
<dbReference type="GO" id="GO:0003677">
    <property type="term" value="F:DNA binding"/>
    <property type="evidence" value="ECO:0007669"/>
    <property type="project" value="UniProtKB-KW"/>
</dbReference>
<name>A0A098YCI7_9ACTN</name>
<evidence type="ECO:0000256" key="1">
    <source>
        <dbReference type="ARBA" id="ARBA00022553"/>
    </source>
</evidence>
<dbReference type="Proteomes" id="UP000029713">
    <property type="component" value="Unassembled WGS sequence"/>
</dbReference>
<evidence type="ECO:0000256" key="2">
    <source>
        <dbReference type="ARBA" id="ARBA00023125"/>
    </source>
</evidence>
<dbReference type="InterPro" id="IPR001789">
    <property type="entry name" value="Sig_transdc_resp-reg_receiver"/>
</dbReference>
<proteinExistence type="predicted"/>
<keyword evidence="7" id="KW-1185">Reference proteome</keyword>
<reference evidence="6 7" key="1">
    <citation type="submission" date="2014-07" db="EMBL/GenBank/DDBJ databases">
        <title>Biosystematic studies on Modestobacter strains isolated from extreme hyper-arid desert soil and from historic building.</title>
        <authorList>
            <person name="Bukarasam K."/>
            <person name="Bull A."/>
            <person name="Girard G."/>
            <person name="van Wezel G."/>
            <person name="Goodfellow M."/>
        </authorList>
    </citation>
    <scope>NUCLEOTIDE SEQUENCE [LARGE SCALE GENOMIC DNA]</scope>
    <source>
        <strain evidence="6 7">KNN45-2b</strain>
    </source>
</reference>
<gene>
    <name evidence="6" type="ORF">IN07_03615</name>
</gene>
<dbReference type="InterPro" id="IPR058245">
    <property type="entry name" value="NreC/VraR/RcsB-like_REC"/>
</dbReference>
<dbReference type="InterPro" id="IPR011006">
    <property type="entry name" value="CheY-like_superfamily"/>
</dbReference>
<dbReference type="Gene3D" id="3.40.50.2300">
    <property type="match status" value="1"/>
</dbReference>
<evidence type="ECO:0000313" key="7">
    <source>
        <dbReference type="Proteomes" id="UP000029713"/>
    </source>
</evidence>
<evidence type="ECO:0000259" key="5">
    <source>
        <dbReference type="PROSITE" id="PS50110"/>
    </source>
</evidence>
<dbReference type="InterPro" id="IPR039420">
    <property type="entry name" value="WalR-like"/>
</dbReference>
<dbReference type="Pfam" id="PF00072">
    <property type="entry name" value="Response_reg"/>
    <property type="match status" value="1"/>
</dbReference>
<dbReference type="CDD" id="cd17535">
    <property type="entry name" value="REC_NarL-like"/>
    <property type="match status" value="1"/>
</dbReference>
<evidence type="ECO:0000259" key="4">
    <source>
        <dbReference type="PROSITE" id="PS50043"/>
    </source>
</evidence>
<dbReference type="Pfam" id="PF00196">
    <property type="entry name" value="GerE"/>
    <property type="match status" value="1"/>
</dbReference>
<dbReference type="PROSITE" id="PS50043">
    <property type="entry name" value="HTH_LUXR_2"/>
    <property type="match status" value="1"/>
</dbReference>